<dbReference type="GO" id="GO:0005739">
    <property type="term" value="C:mitochondrion"/>
    <property type="evidence" value="ECO:0007669"/>
    <property type="project" value="EnsemblFungi"/>
</dbReference>
<evidence type="ECO:0000313" key="11">
    <source>
        <dbReference type="Proteomes" id="UP000076580"/>
    </source>
</evidence>
<dbReference type="GO" id="GO:0005829">
    <property type="term" value="C:cytosol"/>
    <property type="evidence" value="ECO:0007669"/>
    <property type="project" value="EnsemblFungi"/>
</dbReference>
<keyword evidence="4 8" id="KW-0560">Oxidoreductase</keyword>
<dbReference type="Proteomes" id="UP000076580">
    <property type="component" value="Chromosome 01"/>
</dbReference>
<evidence type="ECO:0000256" key="8">
    <source>
        <dbReference type="RuleBase" id="RU000499"/>
    </source>
</evidence>
<evidence type="ECO:0000259" key="9">
    <source>
        <dbReference type="PROSITE" id="PS51352"/>
    </source>
</evidence>
<name>A0A151GWW4_DRECN</name>
<dbReference type="AlphaFoldDB" id="A0A151GWW4"/>
<dbReference type="GO" id="GO:0042744">
    <property type="term" value="P:hydrogen peroxide catabolic process"/>
    <property type="evidence" value="ECO:0007669"/>
    <property type="project" value="EnsemblFungi"/>
</dbReference>
<dbReference type="GO" id="GO:0045454">
    <property type="term" value="P:cell redox homeostasis"/>
    <property type="evidence" value="ECO:0007669"/>
    <property type="project" value="EnsemblFungi"/>
</dbReference>
<dbReference type="GO" id="GO:0008379">
    <property type="term" value="F:thioredoxin peroxidase activity"/>
    <property type="evidence" value="ECO:0007669"/>
    <property type="project" value="EnsemblFungi"/>
</dbReference>
<evidence type="ECO:0000256" key="3">
    <source>
        <dbReference type="ARBA" id="ARBA00022862"/>
    </source>
</evidence>
<dbReference type="Gene3D" id="3.40.30.10">
    <property type="entry name" value="Glutaredoxin"/>
    <property type="match status" value="1"/>
</dbReference>
<proteinExistence type="inferred from homology"/>
<keyword evidence="11" id="KW-1185">Reference proteome</keyword>
<gene>
    <name evidence="10" type="ORF">DCS_02742</name>
</gene>
<dbReference type="SUPFAM" id="SSF52833">
    <property type="entry name" value="Thioredoxin-like"/>
    <property type="match status" value="1"/>
</dbReference>
<comment type="caution">
    <text evidence="10">The sequence shown here is derived from an EMBL/GenBank/DDBJ whole genome shotgun (WGS) entry which is preliminary data.</text>
</comment>
<dbReference type="PROSITE" id="PS51352">
    <property type="entry name" value="THIOREDOXIN_2"/>
    <property type="match status" value="1"/>
</dbReference>
<dbReference type="EMBL" id="LAYC01000001">
    <property type="protein sequence ID" value="KYK61599.1"/>
    <property type="molecule type" value="Genomic_DNA"/>
</dbReference>
<sequence length="175" mass="19551">MASATSFYDFKPLDKLGKEVPLADYKGKVVLIVNTASKCGFTPQYAGLESLYKSIGEKHPDQFAVLGFPCNQFGAQEPGTDEEIQDFCQLNYGVSFPIMHKIDVNGDDSAPLYQWLKEEKPGLMGLKRVKWNFEKFLVGRDGKVKGRWASTTKPETLEKIILEELTQEQAPAPEG</sequence>
<evidence type="ECO:0000256" key="2">
    <source>
        <dbReference type="ARBA" id="ARBA00022559"/>
    </source>
</evidence>
<dbReference type="Pfam" id="PF00255">
    <property type="entry name" value="GSHPx"/>
    <property type="match status" value="1"/>
</dbReference>
<evidence type="ECO:0000256" key="1">
    <source>
        <dbReference type="ARBA" id="ARBA00006926"/>
    </source>
</evidence>
<dbReference type="RefSeq" id="XP_040660951.1">
    <property type="nucleotide sequence ID" value="XM_040800068.1"/>
</dbReference>
<dbReference type="GO" id="GO:0061692">
    <property type="term" value="P:cellular detoxification of hydrogen peroxide"/>
    <property type="evidence" value="ECO:0007669"/>
    <property type="project" value="EnsemblFungi"/>
</dbReference>
<evidence type="ECO:0000256" key="5">
    <source>
        <dbReference type="ARBA" id="ARBA00023284"/>
    </source>
</evidence>
<dbReference type="InParanoid" id="A0A151GWW4"/>
<dbReference type="InterPro" id="IPR029759">
    <property type="entry name" value="GPX_AS"/>
</dbReference>
<dbReference type="InterPro" id="IPR029760">
    <property type="entry name" value="GPX_CS"/>
</dbReference>
<dbReference type="PIRSF" id="PIRSF000303">
    <property type="entry name" value="Glutathion_perox"/>
    <property type="match status" value="1"/>
</dbReference>
<reference evidence="10 11" key="1">
    <citation type="journal article" date="2016" name="Sci. Rep.">
        <title>Insights into Adaptations to a Near-Obligate Nematode Endoparasitic Lifestyle from the Finished Genome of Drechmeria coniospora.</title>
        <authorList>
            <person name="Zhang L."/>
            <person name="Zhou Z."/>
            <person name="Guo Q."/>
            <person name="Fokkens L."/>
            <person name="Miskei M."/>
            <person name="Pocsi I."/>
            <person name="Zhang W."/>
            <person name="Chen M."/>
            <person name="Wang L."/>
            <person name="Sun Y."/>
            <person name="Donzelli B.G."/>
            <person name="Gibson D.M."/>
            <person name="Nelson D.R."/>
            <person name="Luo J.G."/>
            <person name="Rep M."/>
            <person name="Liu H."/>
            <person name="Yang S."/>
            <person name="Wang J."/>
            <person name="Krasnoff S.B."/>
            <person name="Xu Y."/>
            <person name="Molnar I."/>
            <person name="Lin M."/>
        </authorList>
    </citation>
    <scope>NUCLEOTIDE SEQUENCE [LARGE SCALE GENOMIC DNA]</scope>
    <source>
        <strain evidence="10 11">ARSEF 6962</strain>
    </source>
</reference>
<comment type="similarity">
    <text evidence="1 8">Belongs to the glutathione peroxidase family.</text>
</comment>
<dbReference type="CDD" id="cd00340">
    <property type="entry name" value="GSH_Peroxidase"/>
    <property type="match status" value="1"/>
</dbReference>
<dbReference type="PANTHER" id="PTHR11592">
    <property type="entry name" value="GLUTATHIONE PEROXIDASE"/>
    <property type="match status" value="1"/>
</dbReference>
<evidence type="ECO:0000313" key="10">
    <source>
        <dbReference type="EMBL" id="KYK61599.1"/>
    </source>
</evidence>
<evidence type="ECO:0000256" key="6">
    <source>
        <dbReference type="ARBA" id="ARBA00049091"/>
    </source>
</evidence>
<dbReference type="InterPro" id="IPR013766">
    <property type="entry name" value="Thioredoxin_domain"/>
</dbReference>
<dbReference type="PROSITE" id="PS00460">
    <property type="entry name" value="GLUTATHIONE_PEROXID_1"/>
    <property type="match status" value="1"/>
</dbReference>
<dbReference type="PROSITE" id="PS51355">
    <property type="entry name" value="GLUTATHIONE_PEROXID_3"/>
    <property type="match status" value="1"/>
</dbReference>
<evidence type="ECO:0000256" key="4">
    <source>
        <dbReference type="ARBA" id="ARBA00023002"/>
    </source>
</evidence>
<dbReference type="FunCoup" id="A0A151GWW4">
    <property type="interactions" value="521"/>
</dbReference>
<protein>
    <recommendedName>
        <fullName evidence="8">Glutathione peroxidase</fullName>
    </recommendedName>
</protein>
<dbReference type="PROSITE" id="PS00763">
    <property type="entry name" value="GLUTATHIONE_PEROXID_2"/>
    <property type="match status" value="1"/>
</dbReference>
<dbReference type="STRING" id="98403.A0A151GWW4"/>
<keyword evidence="2 8" id="KW-0575">Peroxidase</keyword>
<dbReference type="InterPro" id="IPR036249">
    <property type="entry name" value="Thioredoxin-like_sf"/>
</dbReference>
<feature type="active site" evidence="7">
    <location>
        <position position="39"/>
    </location>
</feature>
<dbReference type="InterPro" id="IPR000889">
    <property type="entry name" value="Glutathione_peroxidase"/>
</dbReference>
<feature type="domain" description="Thioredoxin" evidence="9">
    <location>
        <begin position="1"/>
        <end position="170"/>
    </location>
</feature>
<dbReference type="PRINTS" id="PR01011">
    <property type="entry name" value="GLUTPROXDASE"/>
</dbReference>
<evidence type="ECO:0000256" key="7">
    <source>
        <dbReference type="PIRSR" id="PIRSR000303-1"/>
    </source>
</evidence>
<organism evidence="10 11">
    <name type="scientific">Drechmeria coniospora</name>
    <name type="common">Nematophagous fungus</name>
    <name type="synonym">Meria coniospora</name>
    <dbReference type="NCBI Taxonomy" id="98403"/>
    <lineage>
        <taxon>Eukaryota</taxon>
        <taxon>Fungi</taxon>
        <taxon>Dikarya</taxon>
        <taxon>Ascomycota</taxon>
        <taxon>Pezizomycotina</taxon>
        <taxon>Sordariomycetes</taxon>
        <taxon>Hypocreomycetidae</taxon>
        <taxon>Hypocreales</taxon>
        <taxon>Ophiocordycipitaceae</taxon>
        <taxon>Drechmeria</taxon>
    </lineage>
</organism>
<dbReference type="PANTHER" id="PTHR11592:SF78">
    <property type="entry name" value="GLUTATHIONE PEROXIDASE"/>
    <property type="match status" value="1"/>
</dbReference>
<keyword evidence="5" id="KW-0676">Redox-active center</keyword>
<accession>A0A151GWW4</accession>
<dbReference type="GeneID" id="63715385"/>
<dbReference type="FunFam" id="3.40.30.10:FF:000010">
    <property type="entry name" value="Glutathione peroxidase"/>
    <property type="match status" value="1"/>
</dbReference>
<keyword evidence="3" id="KW-0049">Antioxidant</keyword>
<comment type="catalytic activity">
    <reaction evidence="6">
        <text>a hydroperoxide + [thioredoxin]-dithiol = an alcohol + [thioredoxin]-disulfide + H2O</text>
        <dbReference type="Rhea" id="RHEA:62620"/>
        <dbReference type="Rhea" id="RHEA-COMP:10698"/>
        <dbReference type="Rhea" id="RHEA-COMP:10700"/>
        <dbReference type="ChEBI" id="CHEBI:15377"/>
        <dbReference type="ChEBI" id="CHEBI:29950"/>
        <dbReference type="ChEBI" id="CHEBI:30879"/>
        <dbReference type="ChEBI" id="CHEBI:35924"/>
        <dbReference type="ChEBI" id="CHEBI:50058"/>
        <dbReference type="EC" id="1.11.1.24"/>
    </reaction>
</comment>